<keyword evidence="4 7" id="KW-0812">Transmembrane</keyword>
<dbReference type="PIRSF" id="PIRSF006603">
    <property type="entry name" value="DinF"/>
    <property type="match status" value="1"/>
</dbReference>
<keyword evidence="9" id="KW-1185">Reference proteome</keyword>
<dbReference type="InterPro" id="IPR002528">
    <property type="entry name" value="MATE_fam"/>
</dbReference>
<keyword evidence="2" id="KW-0813">Transport</keyword>
<keyword evidence="6 7" id="KW-0472">Membrane</keyword>
<feature type="transmembrane region" description="Helical" evidence="7">
    <location>
        <begin position="306"/>
        <end position="329"/>
    </location>
</feature>
<dbReference type="Pfam" id="PF01554">
    <property type="entry name" value="MatE"/>
    <property type="match status" value="2"/>
</dbReference>
<dbReference type="Proteomes" id="UP000308838">
    <property type="component" value="Unassembled WGS sequence"/>
</dbReference>
<evidence type="ECO:0000256" key="6">
    <source>
        <dbReference type="ARBA" id="ARBA00023136"/>
    </source>
</evidence>
<feature type="transmembrane region" description="Helical" evidence="7">
    <location>
        <begin position="349"/>
        <end position="374"/>
    </location>
</feature>
<dbReference type="PANTHER" id="PTHR43823">
    <property type="entry name" value="SPORULATION PROTEIN YKVU"/>
    <property type="match status" value="1"/>
</dbReference>
<dbReference type="EMBL" id="NXLZ01000002">
    <property type="protein sequence ID" value="TKX31735.1"/>
    <property type="molecule type" value="Genomic_DNA"/>
</dbReference>
<dbReference type="InterPro" id="IPR051327">
    <property type="entry name" value="MATE_MepA_subfamily"/>
</dbReference>
<proteinExistence type="predicted"/>
<dbReference type="GO" id="GO:0015297">
    <property type="term" value="F:antiporter activity"/>
    <property type="evidence" value="ECO:0007669"/>
    <property type="project" value="InterPro"/>
</dbReference>
<protein>
    <submittedName>
        <fullName evidence="8">MATE family efflux transporter</fullName>
    </submittedName>
</protein>
<dbReference type="PANTHER" id="PTHR43823:SF3">
    <property type="entry name" value="MULTIDRUG EXPORT PROTEIN MEPA"/>
    <property type="match status" value="1"/>
</dbReference>
<evidence type="ECO:0000256" key="2">
    <source>
        <dbReference type="ARBA" id="ARBA00022448"/>
    </source>
</evidence>
<feature type="transmembrane region" description="Helical" evidence="7">
    <location>
        <begin position="188"/>
        <end position="209"/>
    </location>
</feature>
<dbReference type="GO" id="GO:0005886">
    <property type="term" value="C:plasma membrane"/>
    <property type="evidence" value="ECO:0007669"/>
    <property type="project" value="UniProtKB-SubCell"/>
</dbReference>
<evidence type="ECO:0000256" key="3">
    <source>
        <dbReference type="ARBA" id="ARBA00022475"/>
    </source>
</evidence>
<evidence type="ECO:0000256" key="4">
    <source>
        <dbReference type="ARBA" id="ARBA00022692"/>
    </source>
</evidence>
<comment type="caution">
    <text evidence="8">The sequence shown here is derived from an EMBL/GenBank/DDBJ whole genome shotgun (WGS) entry which is preliminary data.</text>
</comment>
<dbReference type="NCBIfam" id="TIGR00797">
    <property type="entry name" value="matE"/>
    <property type="match status" value="1"/>
</dbReference>
<dbReference type="RefSeq" id="WP_137620083.1">
    <property type="nucleotide sequence ID" value="NZ_NXLZ01000002.1"/>
</dbReference>
<sequence length="433" mass="48625">MFKSKITKLFFKYALPNMISSGFFSLYIIINGIFVGQFLGAKSLAAMGIAMPFIFVLFTLSDLIAIGSSVQISLKLGSKKQNLARGFFSFCIIFILLAYIIIGIFGYFLSPFIVSFFSDDIELINLSSQYIKIFMLFAPLLCLSFAMDNYLRACGKNAYSMYMGIGSVLVNIILDYLFIAYFDLGITGAALATSISFSLGSFIGILPFLSKQLPLYFTKPKMNFKLFKNILLNGSSESLMNISLSILGIFINYILLLNGGEIAVAIFSAILYLDSIIMALVNAMYDGVMPLLSFNVGSKNINKNKALLKTMAFYGCIFSLIIFVVNIVFAKELMQMFNQEKQFLQLAYFALMLYSFNYLFAWFNSLVATYLTAINQVKRSLIFTLIQGLLFPMLCLLIFALLFGFNGIFVSFAVAEFLSIFIAYKFLKICFKR</sequence>
<feature type="transmembrane region" description="Helical" evidence="7">
    <location>
        <begin position="87"/>
        <end position="109"/>
    </location>
</feature>
<dbReference type="InterPro" id="IPR048279">
    <property type="entry name" value="MdtK-like"/>
</dbReference>
<evidence type="ECO:0000256" key="1">
    <source>
        <dbReference type="ARBA" id="ARBA00004651"/>
    </source>
</evidence>
<feature type="transmembrane region" description="Helical" evidence="7">
    <location>
        <begin position="381"/>
        <end position="402"/>
    </location>
</feature>
<gene>
    <name evidence="8" type="ORF">CQA69_01520</name>
</gene>
<dbReference type="OrthoDB" id="9808954at2"/>
<comment type="subcellular location">
    <subcellularLocation>
        <location evidence="1">Cell membrane</location>
        <topology evidence="1">Multi-pass membrane protein</topology>
    </subcellularLocation>
</comment>
<reference evidence="8 9" key="1">
    <citation type="submission" date="2018-05" db="EMBL/GenBank/DDBJ databases">
        <title>Novel Campyloabacter and Helicobacter Species and Strains.</title>
        <authorList>
            <person name="Mannion A.J."/>
            <person name="Shen Z."/>
            <person name="Fox J.G."/>
        </authorList>
    </citation>
    <scope>NUCLEOTIDE SEQUENCE [LARGE SCALE GENOMIC DNA]</scope>
    <source>
        <strain evidence="9">MIT17-664</strain>
    </source>
</reference>
<evidence type="ECO:0000256" key="5">
    <source>
        <dbReference type="ARBA" id="ARBA00022989"/>
    </source>
</evidence>
<feature type="transmembrane region" description="Helical" evidence="7">
    <location>
        <begin position="408"/>
        <end position="427"/>
    </location>
</feature>
<name>A0A4U7BND7_9BACT</name>
<keyword evidence="5 7" id="KW-1133">Transmembrane helix</keyword>
<feature type="transmembrane region" description="Helical" evidence="7">
    <location>
        <begin position="21"/>
        <end position="39"/>
    </location>
</feature>
<accession>A0A4U7BND7</accession>
<evidence type="ECO:0000313" key="8">
    <source>
        <dbReference type="EMBL" id="TKX31735.1"/>
    </source>
</evidence>
<evidence type="ECO:0000313" key="9">
    <source>
        <dbReference type="Proteomes" id="UP000308838"/>
    </source>
</evidence>
<dbReference type="AlphaFoldDB" id="A0A4U7BND7"/>
<organism evidence="8 9">
    <name type="scientific">Campylobacter estrildidarum</name>
    <dbReference type="NCBI Taxonomy" id="2510189"/>
    <lineage>
        <taxon>Bacteria</taxon>
        <taxon>Pseudomonadati</taxon>
        <taxon>Campylobacterota</taxon>
        <taxon>Epsilonproteobacteria</taxon>
        <taxon>Campylobacterales</taxon>
        <taxon>Campylobacteraceae</taxon>
        <taxon>Campylobacter</taxon>
    </lineage>
</organism>
<evidence type="ECO:0000256" key="7">
    <source>
        <dbReference type="SAM" id="Phobius"/>
    </source>
</evidence>
<keyword evidence="3" id="KW-1003">Cell membrane</keyword>
<feature type="transmembrane region" description="Helical" evidence="7">
    <location>
        <begin position="129"/>
        <end position="147"/>
    </location>
</feature>
<feature type="transmembrane region" description="Helical" evidence="7">
    <location>
        <begin position="45"/>
        <end position="66"/>
    </location>
</feature>
<dbReference type="GO" id="GO:0042910">
    <property type="term" value="F:xenobiotic transmembrane transporter activity"/>
    <property type="evidence" value="ECO:0007669"/>
    <property type="project" value="InterPro"/>
</dbReference>
<feature type="transmembrane region" description="Helical" evidence="7">
    <location>
        <begin position="159"/>
        <end position="182"/>
    </location>
</feature>